<organism evidence="3 4">
    <name type="scientific">Paraconexibacter antarcticus</name>
    <dbReference type="NCBI Taxonomy" id="2949664"/>
    <lineage>
        <taxon>Bacteria</taxon>
        <taxon>Bacillati</taxon>
        <taxon>Actinomycetota</taxon>
        <taxon>Thermoleophilia</taxon>
        <taxon>Solirubrobacterales</taxon>
        <taxon>Paraconexibacteraceae</taxon>
        <taxon>Paraconexibacter</taxon>
    </lineage>
</organism>
<feature type="transmembrane region" description="Helical" evidence="2">
    <location>
        <begin position="17"/>
        <end position="37"/>
    </location>
</feature>
<evidence type="ECO:0000313" key="4">
    <source>
        <dbReference type="Proteomes" id="UP001056035"/>
    </source>
</evidence>
<dbReference type="EMBL" id="CP098502">
    <property type="protein sequence ID" value="UTI66037.1"/>
    <property type="molecule type" value="Genomic_DNA"/>
</dbReference>
<feature type="transmembrane region" description="Helical" evidence="2">
    <location>
        <begin position="49"/>
        <end position="75"/>
    </location>
</feature>
<name>A0ABY5DYX3_9ACTN</name>
<keyword evidence="2" id="KW-0472">Membrane</keyword>
<dbReference type="Proteomes" id="UP001056035">
    <property type="component" value="Chromosome"/>
</dbReference>
<accession>A0ABY5DYX3</accession>
<keyword evidence="4" id="KW-1185">Reference proteome</keyword>
<proteinExistence type="predicted"/>
<sequence>MEKDVGRTLPSDYARRAFSIVLGGVFCVLFYFGTRFFSNLGTNTFNAAGFAVVPLGAFFVGILLIPLMSAIHGFWVSADPRRRAEIAARNEADERKVRLTAKAAARQREEEARAAGVVGGAAPGADT</sequence>
<evidence type="ECO:0000313" key="3">
    <source>
        <dbReference type="EMBL" id="UTI66037.1"/>
    </source>
</evidence>
<feature type="compositionally biased region" description="Gly residues" evidence="1">
    <location>
        <begin position="117"/>
        <end position="127"/>
    </location>
</feature>
<reference evidence="3 4" key="1">
    <citation type="submission" date="2022-06" db="EMBL/GenBank/DDBJ databases">
        <title>Paraconexibacter antarcticus.</title>
        <authorList>
            <person name="Kim C.S."/>
        </authorList>
    </citation>
    <scope>NUCLEOTIDE SEQUENCE [LARGE SCALE GENOMIC DNA]</scope>
    <source>
        <strain evidence="3 4">02-257</strain>
    </source>
</reference>
<evidence type="ECO:0000256" key="2">
    <source>
        <dbReference type="SAM" id="Phobius"/>
    </source>
</evidence>
<feature type="region of interest" description="Disordered" evidence="1">
    <location>
        <begin position="108"/>
        <end position="127"/>
    </location>
</feature>
<evidence type="ECO:0008006" key="5">
    <source>
        <dbReference type="Google" id="ProtNLM"/>
    </source>
</evidence>
<keyword evidence="2" id="KW-0812">Transmembrane</keyword>
<dbReference type="RefSeq" id="WP_254572715.1">
    <property type="nucleotide sequence ID" value="NZ_CP098502.1"/>
</dbReference>
<keyword evidence="2" id="KW-1133">Transmembrane helix</keyword>
<evidence type="ECO:0000256" key="1">
    <source>
        <dbReference type="SAM" id="MobiDB-lite"/>
    </source>
</evidence>
<gene>
    <name evidence="3" type="ORF">NBH00_07485</name>
</gene>
<protein>
    <recommendedName>
        <fullName evidence="5">DUF485 domain-containing protein</fullName>
    </recommendedName>
</protein>